<feature type="transmembrane region" description="Helical" evidence="1">
    <location>
        <begin position="6"/>
        <end position="25"/>
    </location>
</feature>
<feature type="transmembrane region" description="Helical" evidence="1">
    <location>
        <begin position="37"/>
        <end position="57"/>
    </location>
</feature>
<feature type="transmembrane region" description="Helical" evidence="1">
    <location>
        <begin position="63"/>
        <end position="84"/>
    </location>
</feature>
<evidence type="ECO:0000313" key="2">
    <source>
        <dbReference type="EMBL" id="ADL53723.1"/>
    </source>
</evidence>
<reference evidence="2 3" key="1">
    <citation type="submission" date="2010-08" db="EMBL/GenBank/DDBJ databases">
        <title>Complete sequence of Clostridium cellulovorans 743B.</title>
        <authorList>
            <consortium name="US DOE Joint Genome Institute"/>
            <person name="Lucas S."/>
            <person name="Copeland A."/>
            <person name="Lapidus A."/>
            <person name="Cheng J.-F."/>
            <person name="Bruce D."/>
            <person name="Goodwin L."/>
            <person name="Pitluck S."/>
            <person name="Chertkov O."/>
            <person name="Detter J.C."/>
            <person name="Han C."/>
            <person name="Tapia R."/>
            <person name="Land M."/>
            <person name="Hauser L."/>
            <person name="Chang Y.-J."/>
            <person name="Jeffries C."/>
            <person name="Kyrpides N."/>
            <person name="Ivanova N."/>
            <person name="Mikhailova N."/>
            <person name="Hemme C.L."/>
            <person name="Woyke T."/>
        </authorList>
    </citation>
    <scope>NUCLEOTIDE SEQUENCE [LARGE SCALE GENOMIC DNA]</scope>
    <source>
        <strain evidence="3">ATCC 35296 / DSM 3052 / OCM 3 / 743B</strain>
    </source>
</reference>
<keyword evidence="1" id="KW-1133">Transmembrane helix</keyword>
<feature type="transmembrane region" description="Helical" evidence="1">
    <location>
        <begin position="141"/>
        <end position="166"/>
    </location>
</feature>
<dbReference type="eggNOG" id="COG4905">
    <property type="taxonomic scope" value="Bacteria"/>
</dbReference>
<dbReference type="EMBL" id="CP002160">
    <property type="protein sequence ID" value="ADL53723.1"/>
    <property type="molecule type" value="Genomic_DNA"/>
</dbReference>
<keyword evidence="3" id="KW-1185">Reference proteome</keyword>
<accession>D9SLT6</accession>
<dbReference type="Pfam" id="PF06541">
    <property type="entry name" value="ABC_trans_CmpB"/>
    <property type="match status" value="1"/>
</dbReference>
<keyword evidence="1" id="KW-0472">Membrane</keyword>
<evidence type="ECO:0000256" key="1">
    <source>
        <dbReference type="SAM" id="Phobius"/>
    </source>
</evidence>
<dbReference type="Proteomes" id="UP000002730">
    <property type="component" value="Chromosome"/>
</dbReference>
<dbReference type="HOGENOM" id="CLU_055257_4_0_9"/>
<sequence>MNVLFYALFNFIVYSFLGWVLENTYCIYSKNRLQEDYFLMGPMKPMYGIAMTILILYNDVLKFAFPILAVLCFVVPTTVEYISGHIMKRLFNKNYWDYSDLKYNLFGYIYPRTSIIWFLLSLAAIYYMQPTVRGFYLSNDWYWDIVTVVIMIFFAMDFTVTIKGLLKGDTLQDNK</sequence>
<keyword evidence="1" id="KW-0812">Transmembrane</keyword>
<protein>
    <recommendedName>
        <fullName evidence="4">ABC transporter permease</fullName>
    </recommendedName>
</protein>
<dbReference type="KEGG" id="ccb:Clocel_4061"/>
<dbReference type="InterPro" id="IPR010540">
    <property type="entry name" value="CmpB_TMEM229"/>
</dbReference>
<evidence type="ECO:0000313" key="3">
    <source>
        <dbReference type="Proteomes" id="UP000002730"/>
    </source>
</evidence>
<dbReference type="STRING" id="573061.Clocel_4061"/>
<evidence type="ECO:0008006" key="4">
    <source>
        <dbReference type="Google" id="ProtNLM"/>
    </source>
</evidence>
<name>D9SLT6_CLOC7</name>
<proteinExistence type="predicted"/>
<organism evidence="2 3">
    <name type="scientific">Clostridium cellulovorans (strain ATCC 35296 / DSM 3052 / OCM 3 / 743B)</name>
    <dbReference type="NCBI Taxonomy" id="573061"/>
    <lineage>
        <taxon>Bacteria</taxon>
        <taxon>Bacillati</taxon>
        <taxon>Bacillota</taxon>
        <taxon>Clostridia</taxon>
        <taxon>Eubacteriales</taxon>
        <taxon>Clostridiaceae</taxon>
        <taxon>Clostridium</taxon>
    </lineage>
</organism>
<dbReference type="AlphaFoldDB" id="D9SLT6"/>
<dbReference type="OrthoDB" id="9789229at2"/>
<dbReference type="RefSeq" id="WP_010074072.1">
    <property type="nucleotide sequence ID" value="NC_014393.1"/>
</dbReference>
<feature type="transmembrane region" description="Helical" evidence="1">
    <location>
        <begin position="105"/>
        <end position="129"/>
    </location>
</feature>
<gene>
    <name evidence="2" type="ordered locus">Clocel_4061</name>
</gene>